<name>A0A6A6GS94_VIRVR</name>
<evidence type="ECO:0000313" key="2">
    <source>
        <dbReference type="Proteomes" id="UP000800092"/>
    </source>
</evidence>
<keyword evidence="2" id="KW-1185">Reference proteome</keyword>
<dbReference type="EMBL" id="ML991917">
    <property type="protein sequence ID" value="KAF2228531.1"/>
    <property type="molecule type" value="Genomic_DNA"/>
</dbReference>
<proteinExistence type="predicted"/>
<accession>A0A6A6GS94</accession>
<protein>
    <submittedName>
        <fullName evidence="1">Uncharacterized protein</fullName>
    </submittedName>
</protein>
<gene>
    <name evidence="1" type="ORF">EV356DRAFT_512936</name>
</gene>
<dbReference type="Proteomes" id="UP000800092">
    <property type="component" value="Unassembled WGS sequence"/>
</dbReference>
<organism evidence="1 2">
    <name type="scientific">Viridothelium virens</name>
    <name type="common">Speckled blister lichen</name>
    <name type="synonym">Trypethelium virens</name>
    <dbReference type="NCBI Taxonomy" id="1048519"/>
    <lineage>
        <taxon>Eukaryota</taxon>
        <taxon>Fungi</taxon>
        <taxon>Dikarya</taxon>
        <taxon>Ascomycota</taxon>
        <taxon>Pezizomycotina</taxon>
        <taxon>Dothideomycetes</taxon>
        <taxon>Dothideomycetes incertae sedis</taxon>
        <taxon>Trypetheliales</taxon>
        <taxon>Trypetheliaceae</taxon>
        <taxon>Viridothelium</taxon>
    </lineage>
</organism>
<sequence length="336" mass="39210">MGSVHLFEPVSAMEVVHMNQVFGQRRDHEEPAVPFCPYPFEIFIRHFYCGRQRSETVSGVGRPCSDNFLRAIILYLEGVLSAFKKCPLMTEEFRRSVRAGLAEVRDECLRLKRFPELFPAARIRRRFFAHIKKILAQLKLEVRFLQLDHGPLSQFRNATKQALIRPNFLKPIPVAYSPNLWSFFLGNLSRNLHAQYMISESLPRRNLVRVPPHGQNRVRILPPGALNLFNRWMNEHNSVARAIGLPYGRILPKIITYVHPPVEQDWSRPTMWRGRMDQSKLYFPEKDRRRLIRHARALERMRSGGRVDQTSVRQTRLTVLFVMRTARVKSFSGPAS</sequence>
<evidence type="ECO:0000313" key="1">
    <source>
        <dbReference type="EMBL" id="KAF2228531.1"/>
    </source>
</evidence>
<dbReference type="AlphaFoldDB" id="A0A6A6GS94"/>
<reference evidence="1" key="1">
    <citation type="journal article" date="2020" name="Stud. Mycol.">
        <title>101 Dothideomycetes genomes: a test case for predicting lifestyles and emergence of pathogens.</title>
        <authorList>
            <person name="Haridas S."/>
            <person name="Albert R."/>
            <person name="Binder M."/>
            <person name="Bloem J."/>
            <person name="Labutti K."/>
            <person name="Salamov A."/>
            <person name="Andreopoulos B."/>
            <person name="Baker S."/>
            <person name="Barry K."/>
            <person name="Bills G."/>
            <person name="Bluhm B."/>
            <person name="Cannon C."/>
            <person name="Castanera R."/>
            <person name="Culley D."/>
            <person name="Daum C."/>
            <person name="Ezra D."/>
            <person name="Gonzalez J."/>
            <person name="Henrissat B."/>
            <person name="Kuo A."/>
            <person name="Liang C."/>
            <person name="Lipzen A."/>
            <person name="Lutzoni F."/>
            <person name="Magnuson J."/>
            <person name="Mondo S."/>
            <person name="Nolan M."/>
            <person name="Ohm R."/>
            <person name="Pangilinan J."/>
            <person name="Park H.-J."/>
            <person name="Ramirez L."/>
            <person name="Alfaro M."/>
            <person name="Sun H."/>
            <person name="Tritt A."/>
            <person name="Yoshinaga Y."/>
            <person name="Zwiers L.-H."/>
            <person name="Turgeon B."/>
            <person name="Goodwin S."/>
            <person name="Spatafora J."/>
            <person name="Crous P."/>
            <person name="Grigoriev I."/>
        </authorList>
    </citation>
    <scope>NUCLEOTIDE SEQUENCE</scope>
    <source>
        <strain evidence="1">Tuck. ex Michener</strain>
    </source>
</reference>